<dbReference type="Gene3D" id="3.40.50.11040">
    <property type="match status" value="1"/>
</dbReference>
<dbReference type="FunFam" id="3.40.50.11040:FF:000002">
    <property type="entry name" value="RNA cytidine acetyltransferase"/>
    <property type="match status" value="1"/>
</dbReference>
<feature type="domain" description="TcmA/NAT10 helicase" evidence="13">
    <location>
        <begin position="283"/>
        <end position="495"/>
    </location>
</feature>
<keyword evidence="5 11" id="KW-0547">Nucleotide-binding</keyword>
<dbReference type="FunFam" id="3.40.50.300:FF:002218">
    <property type="entry name" value="tRNA(Met) cytidine acetyltransferase TmcA"/>
    <property type="match status" value="1"/>
</dbReference>
<dbReference type="PANTHER" id="PTHR10925:SF5">
    <property type="entry name" value="RNA CYTIDINE ACETYLTRANSFERASE"/>
    <property type="match status" value="1"/>
</dbReference>
<evidence type="ECO:0000259" key="13">
    <source>
        <dbReference type="Pfam" id="PF05127"/>
    </source>
</evidence>
<evidence type="ECO:0000259" key="14">
    <source>
        <dbReference type="Pfam" id="PF08351"/>
    </source>
</evidence>
<comment type="catalytic activity">
    <reaction evidence="11">
        <text>a cytidine in tRNA + acetyl-CoA + ATP + H2O = an N(4)-acetylcytidine in tRNA + ADP + phosphate + CoA + H(+)</text>
        <dbReference type="Rhea" id="RHEA:53876"/>
        <dbReference type="Rhea" id="RHEA-COMP:13670"/>
        <dbReference type="Rhea" id="RHEA-COMP:13671"/>
        <dbReference type="ChEBI" id="CHEBI:15377"/>
        <dbReference type="ChEBI" id="CHEBI:15378"/>
        <dbReference type="ChEBI" id="CHEBI:30616"/>
        <dbReference type="ChEBI" id="CHEBI:43474"/>
        <dbReference type="ChEBI" id="CHEBI:57287"/>
        <dbReference type="ChEBI" id="CHEBI:57288"/>
        <dbReference type="ChEBI" id="CHEBI:74900"/>
        <dbReference type="ChEBI" id="CHEBI:82748"/>
        <dbReference type="ChEBI" id="CHEBI:456216"/>
    </reaction>
</comment>
<dbReference type="Pfam" id="PF13718">
    <property type="entry name" value="GNAT_acetyltr_2"/>
    <property type="match status" value="1"/>
</dbReference>
<dbReference type="HAMAP" id="MF_03211">
    <property type="entry name" value="RNA_acetyltr_Nat10"/>
    <property type="match status" value="1"/>
</dbReference>
<evidence type="ECO:0000256" key="5">
    <source>
        <dbReference type="ARBA" id="ARBA00022741"/>
    </source>
</evidence>
<evidence type="ECO:0000256" key="1">
    <source>
        <dbReference type="ARBA" id="ARBA00004604"/>
    </source>
</evidence>
<protein>
    <recommendedName>
        <fullName evidence="10 11">RNA cytidine acetyltransferase</fullName>
        <ecNumber evidence="11">2.3.1.-</ecNumber>
    </recommendedName>
    <alternativeName>
        <fullName evidence="11">18S rRNA cytosine acetyltransferase</fullName>
    </alternativeName>
</protein>
<feature type="compositionally biased region" description="Polar residues" evidence="12">
    <location>
        <begin position="1004"/>
        <end position="1016"/>
    </location>
</feature>
<feature type="region of interest" description="Disordered" evidence="12">
    <location>
        <begin position="435"/>
        <end position="466"/>
    </location>
</feature>
<feature type="domain" description="TmcA/NAT10 N-terminal" evidence="14">
    <location>
        <begin position="9"/>
        <end position="202"/>
    </location>
</feature>
<dbReference type="Gene3D" id="3.40.50.300">
    <property type="entry name" value="P-loop containing nucleotide triphosphate hydrolases"/>
    <property type="match status" value="1"/>
</dbReference>
<evidence type="ECO:0000256" key="6">
    <source>
        <dbReference type="ARBA" id="ARBA00022840"/>
    </source>
</evidence>
<evidence type="ECO:0000313" key="17">
    <source>
        <dbReference type="EMBL" id="KAF2403725.1"/>
    </source>
</evidence>
<dbReference type="GO" id="GO:1990883">
    <property type="term" value="F:18S rRNA cytidine N-acetyltransferase activity"/>
    <property type="evidence" value="ECO:0007669"/>
    <property type="project" value="TreeGrafter"/>
</dbReference>
<evidence type="ECO:0000256" key="7">
    <source>
        <dbReference type="ARBA" id="ARBA00023242"/>
    </source>
</evidence>
<evidence type="ECO:0000313" key="18">
    <source>
        <dbReference type="Proteomes" id="UP000799640"/>
    </source>
</evidence>
<dbReference type="AlphaFoldDB" id="A0A6G1I6V3"/>
<dbReference type="GO" id="GO:1904812">
    <property type="term" value="P:rRNA acetylation involved in maturation of SSU-rRNA"/>
    <property type="evidence" value="ECO:0007669"/>
    <property type="project" value="InterPro"/>
</dbReference>
<evidence type="ECO:0000259" key="16">
    <source>
        <dbReference type="Pfam" id="PF13725"/>
    </source>
</evidence>
<evidence type="ECO:0000256" key="10">
    <source>
        <dbReference type="ARBA" id="ARBA00068357"/>
    </source>
</evidence>
<accession>A0A6G1I6V3</accession>
<gene>
    <name evidence="11" type="primary">NAT10</name>
    <name evidence="17" type="ORF">EJ06DRAFT_541434</name>
</gene>
<keyword evidence="6 11" id="KW-0067">ATP-binding</keyword>
<evidence type="ECO:0000256" key="9">
    <source>
        <dbReference type="ARBA" id="ARBA00052133"/>
    </source>
</evidence>
<feature type="binding site" evidence="11">
    <location>
        <begin position="638"/>
        <end position="640"/>
    </location>
    <ligand>
        <name>acetyl-CoA</name>
        <dbReference type="ChEBI" id="CHEBI:57288"/>
    </ligand>
</feature>
<feature type="domain" description="Possible tRNA binding" evidence="16">
    <location>
        <begin position="775"/>
        <end position="1002"/>
    </location>
</feature>
<dbReference type="Proteomes" id="UP000799640">
    <property type="component" value="Unassembled WGS sequence"/>
</dbReference>
<comment type="function">
    <text evidence="11">RNA cytidine acetyltransferase with specificity toward both 18S rRNA and tRNAs. Catalyzes the formation of N(4)-acetylcytidine (ac4C) in 18S rRNA. Required for early nucleolar cleavages of precursor rRNA at sites A0, A1 and A2 during 18S rRNA synthesis. Catalyzes the formation of ac4C in serine and leucine tRNAs. Requires the tRNA-binding adapter protein TAN1 for full tRNA acetyltransferase activity but not for 18S rRNA acetylation.</text>
</comment>
<dbReference type="PANTHER" id="PTHR10925">
    <property type="entry name" value="N-ACETYLTRANSFERASE 10"/>
    <property type="match status" value="1"/>
</dbReference>
<dbReference type="OrthoDB" id="10067491at2759"/>
<feature type="binding site" evidence="11">
    <location>
        <position position="477"/>
    </location>
    <ligand>
        <name>ATP</name>
        <dbReference type="ChEBI" id="CHEBI:30616"/>
    </ligand>
</feature>
<dbReference type="InterPro" id="IPR033688">
    <property type="entry name" value="NAT10"/>
</dbReference>
<dbReference type="InterPro" id="IPR013562">
    <property type="entry name" value="TmcA/NAT10_N"/>
</dbReference>
<name>A0A6G1I6V3_9PEZI</name>
<feature type="compositionally biased region" description="Basic residues" evidence="12">
    <location>
        <begin position="1043"/>
        <end position="1054"/>
    </location>
</feature>
<comment type="similarity">
    <text evidence="11">Belongs to the RNA cytidine acetyltransferase family. NAT10 subfamily.</text>
</comment>
<keyword evidence="18" id="KW-1185">Reference proteome</keyword>
<dbReference type="EC" id="2.3.1.-" evidence="11"/>
<feature type="binding site" evidence="11">
    <location>
        <begin position="645"/>
        <end position="651"/>
    </location>
    <ligand>
        <name>acetyl-CoA</name>
        <dbReference type="ChEBI" id="CHEBI:57288"/>
    </ligand>
</feature>
<dbReference type="Pfam" id="PF13725">
    <property type="entry name" value="tRNA_bind_2"/>
    <property type="match status" value="1"/>
</dbReference>
<feature type="region of interest" description="Disordered" evidence="12">
    <location>
        <begin position="1004"/>
        <end position="1054"/>
    </location>
</feature>
<organism evidence="17 18">
    <name type="scientific">Trichodelitschia bisporula</name>
    <dbReference type="NCBI Taxonomy" id="703511"/>
    <lineage>
        <taxon>Eukaryota</taxon>
        <taxon>Fungi</taxon>
        <taxon>Dikarya</taxon>
        <taxon>Ascomycota</taxon>
        <taxon>Pezizomycotina</taxon>
        <taxon>Dothideomycetes</taxon>
        <taxon>Dothideomycetes incertae sedis</taxon>
        <taxon>Phaeotrichales</taxon>
        <taxon>Phaeotrichaceae</taxon>
        <taxon>Trichodelitschia</taxon>
    </lineage>
</organism>
<feature type="binding site" evidence="11">
    <location>
        <position position="739"/>
    </location>
    <ligand>
        <name>acetyl-CoA</name>
        <dbReference type="ChEBI" id="CHEBI:57288"/>
    </ligand>
</feature>
<comment type="subcellular location">
    <subcellularLocation>
        <location evidence="1 11">Nucleus</location>
        <location evidence="1 11">Nucleolus</location>
    </subcellularLocation>
</comment>
<sequence length="1054" mass="116917">MVKKAIDSRIPALIRNGAQEKKRSFFVIVGDRQKDVIVNLYHILLSVDIKLNKSVLWAYKNKLLGFTSHRKKQEKKIKKEIKRGIRDADTEDPFELFISTQNIRYVYYKETEKILGNTYGMCILQDFEALTPNLLARTIETVEGGGLVILLLKGMNSLKQLYTMSMDVHSRYRTEAHGDVVARFNERFILSLGSCGSCLVVDDELNVLPISGGKGVQLLPPPVSDEDSPNPTKKELAQIKESLADTQPVGSLVTLAKTVDQAKALLTFVDAIAEKSLQSTVTLTAARGRGKSAALGVAIAAAIAHGYSNIFITSPSPENLKTLFEFVFKGFDALGYLDHVDYSIIQSTNPDFNKAIVRVNVHRQHRQTIQYIQPQDAYVLGQAELLVIDEAAAIPLPLVKKLMGPYLIFMASTINGYEGTGRSLSLKLIQQLREQSRGHTKGQDPSGKAVDNAVAESTGPSTGGRTLREITLSEPIRYAPGDGVEKWLNTLLCLDATLPRAKTRALACPHPSKCELLAVNRDTLFSFHPVSEKFLQQMMALYVASHYKNSPNDLQLMSDAPAHELFVLVPPVDERSERLPEPLCVIQVALEGQISRESVLNGLSRGERASGDLIPWLVSQQFQDEEFAGLSGARVVRIATSPDYVGMGYGSRALELLVNFYEGKFMGLTEAELKEPEQMVRVTDAELEESTLLQDNVKVRDIRSMPPLFARLSEARPSQLDYVGVSYGLTQQLHKFWNRANFVPVYLRQTPNDLTGEHTTVMIRTLAREDDESSWLDAFSRDFHKRLLALFSYQFRTFPSVLALSVSASATAISDDAEPFTKMELDKLFSPFDLKRLDKYADQMLDYHVILDMVPLIATLYFSGRIKSAIHLSRVQQLILLAVGLQRKVIEDLEKELLLTASQLLGLFIKIMRKVSTYFRTLVEGAAAETLPEEAAGAHDAEASGEPGTLRFQPLEQSLADELAEGGEAVNKAEKERIRALIDANLGQYQIPDAPEEEWQNAAKQVTQGKSNTVSLRTGKASSKRKPGEAVAEALREAEGARPSKKHKKGSKGK</sequence>
<comment type="subunit">
    <text evidence="11">Interacts with TAN1.</text>
</comment>
<dbReference type="Pfam" id="PF08351">
    <property type="entry name" value="TmcA_N"/>
    <property type="match status" value="1"/>
</dbReference>
<keyword evidence="8 11" id="KW-0012">Acyltransferase</keyword>
<keyword evidence="3 11" id="KW-0808">Transferase</keyword>
<dbReference type="Pfam" id="PF05127">
    <property type="entry name" value="NAT10_TcmA_helicase"/>
    <property type="match status" value="1"/>
</dbReference>
<dbReference type="InterPro" id="IPR000182">
    <property type="entry name" value="GNAT_dom"/>
</dbReference>
<keyword evidence="7 11" id="KW-0539">Nucleus</keyword>
<keyword evidence="4 11" id="KW-0819">tRNA processing</keyword>
<dbReference type="Gene3D" id="3.40.630.30">
    <property type="match status" value="1"/>
</dbReference>
<dbReference type="EMBL" id="ML996689">
    <property type="protein sequence ID" value="KAF2403725.1"/>
    <property type="molecule type" value="Genomic_DNA"/>
</dbReference>
<evidence type="ECO:0000256" key="2">
    <source>
        <dbReference type="ARBA" id="ARBA00022552"/>
    </source>
</evidence>
<keyword evidence="2 11" id="KW-0698">rRNA processing</keyword>
<evidence type="ECO:0000256" key="12">
    <source>
        <dbReference type="SAM" id="MobiDB-lite"/>
    </source>
</evidence>
<evidence type="ECO:0000259" key="15">
    <source>
        <dbReference type="Pfam" id="PF13718"/>
    </source>
</evidence>
<dbReference type="InterPro" id="IPR027992">
    <property type="entry name" value="tRNA_bind_dom"/>
</dbReference>
<dbReference type="GO" id="GO:0005524">
    <property type="term" value="F:ATP binding"/>
    <property type="evidence" value="ECO:0007669"/>
    <property type="project" value="UniProtKB-UniRule"/>
</dbReference>
<evidence type="ECO:0000256" key="3">
    <source>
        <dbReference type="ARBA" id="ARBA00022679"/>
    </source>
</evidence>
<evidence type="ECO:0000256" key="11">
    <source>
        <dbReference type="HAMAP-Rule" id="MF_03211"/>
    </source>
</evidence>
<evidence type="ECO:0000256" key="4">
    <source>
        <dbReference type="ARBA" id="ARBA00022694"/>
    </source>
</evidence>
<dbReference type="InterPro" id="IPR027417">
    <property type="entry name" value="P-loop_NTPase"/>
</dbReference>
<dbReference type="GO" id="GO:0030686">
    <property type="term" value="C:90S preribosome"/>
    <property type="evidence" value="ECO:0007669"/>
    <property type="project" value="TreeGrafter"/>
</dbReference>
<evidence type="ECO:0000256" key="8">
    <source>
        <dbReference type="ARBA" id="ARBA00023315"/>
    </source>
</evidence>
<dbReference type="GO" id="GO:0000049">
    <property type="term" value="F:tRNA binding"/>
    <property type="evidence" value="ECO:0007669"/>
    <property type="project" value="TreeGrafter"/>
</dbReference>
<feature type="domain" description="N-acetyltransferase" evidence="15">
    <location>
        <begin position="537"/>
        <end position="766"/>
    </location>
</feature>
<feature type="binding site" evidence="11">
    <location>
        <begin position="288"/>
        <end position="297"/>
    </location>
    <ligand>
        <name>ATP</name>
        <dbReference type="ChEBI" id="CHEBI:30616"/>
    </ligand>
</feature>
<reference evidence="17" key="1">
    <citation type="journal article" date="2020" name="Stud. Mycol.">
        <title>101 Dothideomycetes genomes: a test case for predicting lifestyles and emergence of pathogens.</title>
        <authorList>
            <person name="Haridas S."/>
            <person name="Albert R."/>
            <person name="Binder M."/>
            <person name="Bloem J."/>
            <person name="Labutti K."/>
            <person name="Salamov A."/>
            <person name="Andreopoulos B."/>
            <person name="Baker S."/>
            <person name="Barry K."/>
            <person name="Bills G."/>
            <person name="Bluhm B."/>
            <person name="Cannon C."/>
            <person name="Castanera R."/>
            <person name="Culley D."/>
            <person name="Daum C."/>
            <person name="Ezra D."/>
            <person name="Gonzalez J."/>
            <person name="Henrissat B."/>
            <person name="Kuo A."/>
            <person name="Liang C."/>
            <person name="Lipzen A."/>
            <person name="Lutzoni F."/>
            <person name="Magnuson J."/>
            <person name="Mondo S."/>
            <person name="Nolan M."/>
            <person name="Ohm R."/>
            <person name="Pangilinan J."/>
            <person name="Park H.-J."/>
            <person name="Ramirez L."/>
            <person name="Alfaro M."/>
            <person name="Sun H."/>
            <person name="Tritt A."/>
            <person name="Yoshinaga Y."/>
            <person name="Zwiers L.-H."/>
            <person name="Turgeon B."/>
            <person name="Goodwin S."/>
            <person name="Spatafora J."/>
            <person name="Crous P."/>
            <person name="Grigoriev I."/>
        </authorList>
    </citation>
    <scope>NUCLEOTIDE SEQUENCE</scope>
    <source>
        <strain evidence="17">CBS 262.69</strain>
    </source>
</reference>
<comment type="catalytic activity">
    <reaction evidence="9 11">
        <text>a cytidine in 18S rRNA + acetyl-CoA + ATP + H2O = an N(4)-acetylcytidine in 18S rRNA + ADP + phosphate + CoA + H(+)</text>
        <dbReference type="Rhea" id="RHEA:51424"/>
        <dbReference type="Rhea" id="RHEA-COMP:13575"/>
        <dbReference type="Rhea" id="RHEA-COMP:13576"/>
        <dbReference type="ChEBI" id="CHEBI:15377"/>
        <dbReference type="ChEBI" id="CHEBI:15378"/>
        <dbReference type="ChEBI" id="CHEBI:30616"/>
        <dbReference type="ChEBI" id="CHEBI:43474"/>
        <dbReference type="ChEBI" id="CHEBI:57287"/>
        <dbReference type="ChEBI" id="CHEBI:57288"/>
        <dbReference type="ChEBI" id="CHEBI:74900"/>
        <dbReference type="ChEBI" id="CHEBI:82748"/>
        <dbReference type="ChEBI" id="CHEBI:456216"/>
    </reaction>
</comment>
<proteinExistence type="inferred from homology"/>
<dbReference type="InterPro" id="IPR007807">
    <property type="entry name" value="TcmA/NAT10_helicase"/>
</dbReference>
<dbReference type="InterPro" id="IPR032672">
    <property type="entry name" value="TmcA/NAT10/Kre33"/>
</dbReference>
<dbReference type="GO" id="GO:0005730">
    <property type="term" value="C:nucleolus"/>
    <property type="evidence" value="ECO:0007669"/>
    <property type="project" value="UniProtKB-SubCell"/>
</dbReference>
<dbReference type="GO" id="GO:0051391">
    <property type="term" value="P:tRNA acetylation"/>
    <property type="evidence" value="ECO:0007669"/>
    <property type="project" value="UniProtKB-UniRule"/>
</dbReference>